<keyword evidence="3" id="KW-0862">Zinc</keyword>
<dbReference type="EMBL" id="JARKIB010000032">
    <property type="protein sequence ID" value="KAJ7762603.1"/>
    <property type="molecule type" value="Genomic_DNA"/>
</dbReference>
<evidence type="ECO:0000256" key="3">
    <source>
        <dbReference type="ARBA" id="ARBA00022833"/>
    </source>
</evidence>
<dbReference type="AlphaFoldDB" id="A0AAD7JDI1"/>
<feature type="transmembrane region" description="Helical" evidence="5">
    <location>
        <begin position="416"/>
        <end position="435"/>
    </location>
</feature>
<evidence type="ECO:0000256" key="2">
    <source>
        <dbReference type="ARBA" id="ARBA00022771"/>
    </source>
</evidence>
<dbReference type="InterPro" id="IPR002893">
    <property type="entry name" value="Znf_MYND"/>
</dbReference>
<organism evidence="7 8">
    <name type="scientific">Mycena metata</name>
    <dbReference type="NCBI Taxonomy" id="1033252"/>
    <lineage>
        <taxon>Eukaryota</taxon>
        <taxon>Fungi</taxon>
        <taxon>Dikarya</taxon>
        <taxon>Basidiomycota</taxon>
        <taxon>Agaricomycotina</taxon>
        <taxon>Agaricomycetes</taxon>
        <taxon>Agaricomycetidae</taxon>
        <taxon>Agaricales</taxon>
        <taxon>Marasmiineae</taxon>
        <taxon>Mycenaceae</taxon>
        <taxon>Mycena</taxon>
    </lineage>
</organism>
<keyword evidence="1" id="KW-0479">Metal-binding</keyword>
<accession>A0AAD7JDI1</accession>
<dbReference type="SUPFAM" id="SSF144232">
    <property type="entry name" value="HIT/MYND zinc finger-like"/>
    <property type="match status" value="1"/>
</dbReference>
<dbReference type="PROSITE" id="PS50865">
    <property type="entry name" value="ZF_MYND_2"/>
    <property type="match status" value="1"/>
</dbReference>
<dbReference type="Proteomes" id="UP001215598">
    <property type="component" value="Unassembled WGS sequence"/>
</dbReference>
<gene>
    <name evidence="7" type="ORF">B0H16DRAFT_1529383</name>
</gene>
<evidence type="ECO:0000313" key="8">
    <source>
        <dbReference type="Proteomes" id="UP001215598"/>
    </source>
</evidence>
<dbReference type="Pfam" id="PF01753">
    <property type="entry name" value="zf-MYND"/>
    <property type="match status" value="1"/>
</dbReference>
<protein>
    <recommendedName>
        <fullName evidence="6">MYND-type domain-containing protein</fullName>
    </recommendedName>
</protein>
<keyword evidence="2 4" id="KW-0863">Zinc-finger</keyword>
<evidence type="ECO:0000313" key="7">
    <source>
        <dbReference type="EMBL" id="KAJ7762603.1"/>
    </source>
</evidence>
<feature type="domain" description="MYND-type" evidence="6">
    <location>
        <begin position="276"/>
        <end position="324"/>
    </location>
</feature>
<dbReference type="GO" id="GO:0008270">
    <property type="term" value="F:zinc ion binding"/>
    <property type="evidence" value="ECO:0007669"/>
    <property type="project" value="UniProtKB-KW"/>
</dbReference>
<keyword evidence="8" id="KW-1185">Reference proteome</keyword>
<evidence type="ECO:0000256" key="5">
    <source>
        <dbReference type="SAM" id="Phobius"/>
    </source>
</evidence>
<name>A0AAD7JDI1_9AGAR</name>
<comment type="caution">
    <text evidence="7">The sequence shown here is derived from an EMBL/GenBank/DDBJ whole genome shotgun (WGS) entry which is preliminary data.</text>
</comment>
<keyword evidence="5" id="KW-0812">Transmembrane</keyword>
<dbReference type="Gene3D" id="6.10.140.2220">
    <property type="match status" value="1"/>
</dbReference>
<keyword evidence="5" id="KW-0472">Membrane</keyword>
<sequence>MPHENFLPLPQDAIRDPVQWNSAWEVLLRGELAFPAGPVIAFDTKLGEIETRHDVDERLVAYQELVAGTCAVQRSITAEALQHFTFDDFEAKWMNAGADVRGKHILNAMADVCSTAANLNKARVYCAPELRLSRLRLDGKVFLNLLKSVMHDDASFIPSRPIYVSHAGWDMWAAGQRTRNSSEAMKAALAEILILRTKLICHVVQFTMRSFFGEDPPVLFVQKEHKSSEKAKNPRRSQQRAELIQTFGPDAAKIRAADEKAGSKARISQRVAHCSYLGCAKSADDDSVKFPRCKRCFDKLQRQVVYCSRACQMADWKLRHRAVCGKPLDFETASQVFEHPVSAPSSHSRIGPPVDGYKRSLALALQVTELNLHPTVDYCLYDCDGELLRYDSGAESYAQVVFRRRRELAMTTGHPGAVALMAHFLCSVFLSMAAGKRRGITSNMIVAQFAREYVMDDVRELVLEAQQLQDADPLHRPPLLSEASPELWGTIIQAIDFSNIVVTLD</sequence>
<evidence type="ECO:0000256" key="4">
    <source>
        <dbReference type="PROSITE-ProRule" id="PRU00134"/>
    </source>
</evidence>
<reference evidence="7" key="1">
    <citation type="submission" date="2023-03" db="EMBL/GenBank/DDBJ databases">
        <title>Massive genome expansion in bonnet fungi (Mycena s.s.) driven by repeated elements and novel gene families across ecological guilds.</title>
        <authorList>
            <consortium name="Lawrence Berkeley National Laboratory"/>
            <person name="Harder C.B."/>
            <person name="Miyauchi S."/>
            <person name="Viragh M."/>
            <person name="Kuo A."/>
            <person name="Thoen E."/>
            <person name="Andreopoulos B."/>
            <person name="Lu D."/>
            <person name="Skrede I."/>
            <person name="Drula E."/>
            <person name="Henrissat B."/>
            <person name="Morin E."/>
            <person name="Kohler A."/>
            <person name="Barry K."/>
            <person name="LaButti K."/>
            <person name="Morin E."/>
            <person name="Salamov A."/>
            <person name="Lipzen A."/>
            <person name="Mereny Z."/>
            <person name="Hegedus B."/>
            <person name="Baldrian P."/>
            <person name="Stursova M."/>
            <person name="Weitz H."/>
            <person name="Taylor A."/>
            <person name="Grigoriev I.V."/>
            <person name="Nagy L.G."/>
            <person name="Martin F."/>
            <person name="Kauserud H."/>
        </authorList>
    </citation>
    <scope>NUCLEOTIDE SEQUENCE</scope>
    <source>
        <strain evidence="7">CBHHK182m</strain>
    </source>
</reference>
<evidence type="ECO:0000259" key="6">
    <source>
        <dbReference type="PROSITE" id="PS50865"/>
    </source>
</evidence>
<evidence type="ECO:0000256" key="1">
    <source>
        <dbReference type="ARBA" id="ARBA00022723"/>
    </source>
</evidence>
<proteinExistence type="predicted"/>
<keyword evidence="5" id="KW-1133">Transmembrane helix</keyword>